<dbReference type="Proteomes" id="UP000679749">
    <property type="component" value="Unassembled WGS sequence"/>
</dbReference>
<gene>
    <name evidence="1" type="ORF">KHA99_27890</name>
</gene>
<keyword evidence="2" id="KW-1185">Reference proteome</keyword>
<dbReference type="Gene3D" id="1.10.3680.10">
    <property type="entry name" value="TerB-like"/>
    <property type="match status" value="1"/>
</dbReference>
<dbReference type="SUPFAM" id="SSF158682">
    <property type="entry name" value="TerB-like"/>
    <property type="match status" value="2"/>
</dbReference>
<comment type="caution">
    <text evidence="1">The sequence shown here is derived from an EMBL/GenBank/DDBJ whole genome shotgun (WGS) entry which is preliminary data.</text>
</comment>
<accession>A0A942UC73</accession>
<dbReference type="AlphaFoldDB" id="A0A942UC73"/>
<dbReference type="InterPro" id="IPR029024">
    <property type="entry name" value="TerB-like"/>
</dbReference>
<evidence type="ECO:0008006" key="3">
    <source>
        <dbReference type="Google" id="ProtNLM"/>
    </source>
</evidence>
<organism evidence="1 2">
    <name type="scientific">Neobacillus rhizophilus</name>
    <dbReference type="NCBI Taxonomy" id="2833579"/>
    <lineage>
        <taxon>Bacteria</taxon>
        <taxon>Bacillati</taxon>
        <taxon>Bacillota</taxon>
        <taxon>Bacilli</taxon>
        <taxon>Bacillales</taxon>
        <taxon>Bacillaceae</taxon>
        <taxon>Neobacillus</taxon>
    </lineage>
</organism>
<dbReference type="EMBL" id="JAGYPF010000006">
    <property type="protein sequence ID" value="MBS4216251.1"/>
    <property type="molecule type" value="Genomic_DNA"/>
</dbReference>
<evidence type="ECO:0000313" key="2">
    <source>
        <dbReference type="Proteomes" id="UP000679749"/>
    </source>
</evidence>
<sequence>MFLAELQPEEKRAFLELAAMIANIDGNLSIFESSVLSKFQKEMGLKDYQIEGLAIEDILITFKTERSKNIVLAELLQLIYSDGVFQEKESETIQIIKEHFGFDANEFGSFKDWIEKIKELSVK</sequence>
<name>A0A942UC73_9BACI</name>
<protein>
    <recommendedName>
        <fullName evidence="3">TerB family tellurite resistance protein</fullName>
    </recommendedName>
</protein>
<reference evidence="1" key="1">
    <citation type="submission" date="2021-05" db="EMBL/GenBank/DDBJ databases">
        <title>Novel Bacillus species.</title>
        <authorList>
            <person name="Liu G."/>
        </authorList>
    </citation>
    <scope>NUCLEOTIDE SEQUENCE</scope>
    <source>
        <strain evidence="1">FJAT-49825</strain>
    </source>
</reference>
<dbReference type="RefSeq" id="WP_213120779.1">
    <property type="nucleotide sequence ID" value="NZ_JAGYPF010000006.1"/>
</dbReference>
<proteinExistence type="predicted"/>
<evidence type="ECO:0000313" key="1">
    <source>
        <dbReference type="EMBL" id="MBS4216251.1"/>
    </source>
</evidence>